<proteinExistence type="predicted"/>
<protein>
    <submittedName>
        <fullName evidence="1">Putative secreted protein ovary overexpressed</fullName>
    </submittedName>
</protein>
<dbReference type="EMBL" id="GHWJ01010625">
    <property type="protein sequence ID" value="NOV43362.1"/>
    <property type="molecule type" value="Transcribed_RNA"/>
</dbReference>
<evidence type="ECO:0000313" key="1">
    <source>
        <dbReference type="EMBL" id="NOV43362.1"/>
    </source>
</evidence>
<accession>A0A6M2DB56</accession>
<dbReference type="AlphaFoldDB" id="A0A6M2DB56"/>
<name>A0A6M2DB56_RHIMP</name>
<reference evidence="1" key="1">
    <citation type="submission" date="2019-09" db="EMBL/GenBank/DDBJ databases">
        <title>Organ-specific transcriptomic study of the physiology of the cattle tick, Rhipicephalus microplus.</title>
        <authorList>
            <person name="Tirloni L."/>
            <person name="Braz G."/>
            <person name="Gandara A.C.P."/>
            <person name="Sabadin G.A."/>
            <person name="da Silva R.M."/>
            <person name="Guizzo M.G."/>
            <person name="Machado J.A."/>
            <person name="Costa E.P."/>
            <person name="Gomes H.F."/>
            <person name="Moraes J."/>
            <person name="Mota M.B.S."/>
            <person name="Mesquita R.D."/>
            <person name="Alvarenga P.H."/>
            <person name="Alves F."/>
            <person name="Seixas A."/>
            <person name="da Fonseca R.N."/>
            <person name="Fogaca A."/>
            <person name="Logullo C."/>
            <person name="Tanaka A."/>
            <person name="Daffre S."/>
            <person name="Termignoni C."/>
            <person name="Vaz I.S.Jr."/>
            <person name="Oliveira P.L."/>
            <person name="Ribeiro J.M."/>
        </authorList>
    </citation>
    <scope>NUCLEOTIDE SEQUENCE</scope>
    <source>
        <strain evidence="1">Porto Alegre</strain>
    </source>
</reference>
<sequence>MVRALNCVLFYFLEQLIARFLNSSLTHAVSFSRNPKHYTYSIPRGFACRLPVTLEMKCSEHTPKRENDRTGGIEKDV</sequence>
<organism evidence="1">
    <name type="scientific">Rhipicephalus microplus</name>
    <name type="common">Cattle tick</name>
    <name type="synonym">Boophilus microplus</name>
    <dbReference type="NCBI Taxonomy" id="6941"/>
    <lineage>
        <taxon>Eukaryota</taxon>
        <taxon>Metazoa</taxon>
        <taxon>Ecdysozoa</taxon>
        <taxon>Arthropoda</taxon>
        <taxon>Chelicerata</taxon>
        <taxon>Arachnida</taxon>
        <taxon>Acari</taxon>
        <taxon>Parasitiformes</taxon>
        <taxon>Ixodida</taxon>
        <taxon>Ixodoidea</taxon>
        <taxon>Ixodidae</taxon>
        <taxon>Rhipicephalinae</taxon>
        <taxon>Rhipicephalus</taxon>
        <taxon>Boophilus</taxon>
    </lineage>
</organism>